<name>A0A183DMV0_9BILA</name>
<dbReference type="EMBL" id="UYRT01035963">
    <property type="protein sequence ID" value="VDK81146.1"/>
    <property type="molecule type" value="Genomic_DNA"/>
</dbReference>
<evidence type="ECO:0000313" key="2">
    <source>
        <dbReference type="Proteomes" id="UP000271098"/>
    </source>
</evidence>
<evidence type="ECO:0000313" key="3">
    <source>
        <dbReference type="WBParaSite" id="GPUH_0001005301-mRNA-1"/>
    </source>
</evidence>
<protein>
    <submittedName>
        <fullName evidence="3">PRP3 domain-containing protein</fullName>
    </submittedName>
</protein>
<keyword evidence="2" id="KW-1185">Reference proteome</keyword>
<proteinExistence type="predicted"/>
<organism evidence="3">
    <name type="scientific">Gongylonema pulchrum</name>
    <dbReference type="NCBI Taxonomy" id="637853"/>
    <lineage>
        <taxon>Eukaryota</taxon>
        <taxon>Metazoa</taxon>
        <taxon>Ecdysozoa</taxon>
        <taxon>Nematoda</taxon>
        <taxon>Chromadorea</taxon>
        <taxon>Rhabditida</taxon>
        <taxon>Spirurina</taxon>
        <taxon>Spiruromorpha</taxon>
        <taxon>Spiruroidea</taxon>
        <taxon>Gongylonematidae</taxon>
        <taxon>Gongylonema</taxon>
    </lineage>
</organism>
<evidence type="ECO:0000313" key="1">
    <source>
        <dbReference type="EMBL" id="VDK81146.1"/>
    </source>
</evidence>
<reference evidence="3" key="1">
    <citation type="submission" date="2016-06" db="UniProtKB">
        <authorList>
            <consortium name="WormBaseParasite"/>
        </authorList>
    </citation>
    <scope>IDENTIFICATION</scope>
</reference>
<gene>
    <name evidence="1" type="ORF">GPUH_LOCUS10039</name>
</gene>
<dbReference type="WBParaSite" id="GPUH_0001005301-mRNA-1">
    <property type="protein sequence ID" value="GPUH_0001005301-mRNA-1"/>
    <property type="gene ID" value="GPUH_0001005301"/>
</dbReference>
<sequence>AHRERQQKTVESQKKISVTKTTRDENLKSFNLRRCISAEAPDWEKRESFRAKDVPIGVYVPPYKAEIEAAKRARRKAERAAELIRISKAPSGLEVLFLHWHACVNACFMVVVLQERINLQLNQMFRVLVTKHSVCTITME</sequence>
<dbReference type="OrthoDB" id="2150121at2759"/>
<dbReference type="AlphaFoldDB" id="A0A183DMV0"/>
<reference evidence="1 2" key="2">
    <citation type="submission" date="2018-11" db="EMBL/GenBank/DDBJ databases">
        <authorList>
            <consortium name="Pathogen Informatics"/>
        </authorList>
    </citation>
    <scope>NUCLEOTIDE SEQUENCE [LARGE SCALE GENOMIC DNA]</scope>
</reference>
<dbReference type="Proteomes" id="UP000271098">
    <property type="component" value="Unassembled WGS sequence"/>
</dbReference>
<accession>A0A183DMV0</accession>